<proteinExistence type="predicted"/>
<comment type="caution">
    <text evidence="1">The sequence shown here is derived from an EMBL/GenBank/DDBJ whole genome shotgun (WGS) entry which is preliminary data.</text>
</comment>
<dbReference type="AlphaFoldDB" id="A0A8J5RPC9"/>
<dbReference type="Proteomes" id="UP000729402">
    <property type="component" value="Unassembled WGS sequence"/>
</dbReference>
<evidence type="ECO:0000313" key="1">
    <source>
        <dbReference type="EMBL" id="KAG8053968.1"/>
    </source>
</evidence>
<reference evidence="1" key="2">
    <citation type="submission" date="2021-02" db="EMBL/GenBank/DDBJ databases">
        <authorList>
            <person name="Kimball J.A."/>
            <person name="Haas M.W."/>
            <person name="Macchietto M."/>
            <person name="Kono T."/>
            <person name="Duquette J."/>
            <person name="Shao M."/>
        </authorList>
    </citation>
    <scope>NUCLEOTIDE SEQUENCE</scope>
    <source>
        <tissue evidence="1">Fresh leaf tissue</tissue>
    </source>
</reference>
<organism evidence="1 2">
    <name type="scientific">Zizania palustris</name>
    <name type="common">Northern wild rice</name>
    <dbReference type="NCBI Taxonomy" id="103762"/>
    <lineage>
        <taxon>Eukaryota</taxon>
        <taxon>Viridiplantae</taxon>
        <taxon>Streptophyta</taxon>
        <taxon>Embryophyta</taxon>
        <taxon>Tracheophyta</taxon>
        <taxon>Spermatophyta</taxon>
        <taxon>Magnoliopsida</taxon>
        <taxon>Liliopsida</taxon>
        <taxon>Poales</taxon>
        <taxon>Poaceae</taxon>
        <taxon>BOP clade</taxon>
        <taxon>Oryzoideae</taxon>
        <taxon>Oryzeae</taxon>
        <taxon>Zizaniinae</taxon>
        <taxon>Zizania</taxon>
    </lineage>
</organism>
<accession>A0A8J5RPC9</accession>
<name>A0A8J5RPC9_ZIZPA</name>
<dbReference type="EMBL" id="JAAALK010000288">
    <property type="protein sequence ID" value="KAG8053968.1"/>
    <property type="molecule type" value="Genomic_DNA"/>
</dbReference>
<evidence type="ECO:0000313" key="2">
    <source>
        <dbReference type="Proteomes" id="UP000729402"/>
    </source>
</evidence>
<protein>
    <submittedName>
        <fullName evidence="1">Uncharacterized protein</fullName>
    </submittedName>
</protein>
<sequence length="96" mass="10102">MIFSPALDLSGVLGVLDDDDILLPLLGSDTKCWTCSTIGSSTAPLLAMIFSPALDLSGVLGVLDDDDILLPLLGSDTKCWTCSTYNQLTHARGDNS</sequence>
<gene>
    <name evidence="1" type="ORF">GUJ93_ZPchr0001g30746</name>
</gene>
<reference evidence="1" key="1">
    <citation type="journal article" date="2021" name="bioRxiv">
        <title>Whole Genome Assembly and Annotation of Northern Wild Rice, Zizania palustris L., Supports a Whole Genome Duplication in the Zizania Genus.</title>
        <authorList>
            <person name="Haas M."/>
            <person name="Kono T."/>
            <person name="Macchietto M."/>
            <person name="Millas R."/>
            <person name="McGilp L."/>
            <person name="Shao M."/>
            <person name="Duquette J."/>
            <person name="Hirsch C.N."/>
            <person name="Kimball J."/>
        </authorList>
    </citation>
    <scope>NUCLEOTIDE SEQUENCE</scope>
    <source>
        <tissue evidence="1">Fresh leaf tissue</tissue>
    </source>
</reference>
<keyword evidence="2" id="KW-1185">Reference proteome</keyword>